<reference evidence="2 3" key="1">
    <citation type="submission" date="2019-07" db="EMBL/GenBank/DDBJ databases">
        <title>Caenimonas sedimenti sp. nov., isolated from activated sludge.</title>
        <authorList>
            <person name="Xu J."/>
        </authorList>
    </citation>
    <scope>NUCLEOTIDE SEQUENCE [LARGE SCALE GENOMIC DNA]</scope>
    <source>
        <strain evidence="2 3">HX-9-20</strain>
    </source>
</reference>
<feature type="transmembrane region" description="Helical" evidence="1">
    <location>
        <begin position="143"/>
        <end position="164"/>
    </location>
</feature>
<feature type="transmembrane region" description="Helical" evidence="1">
    <location>
        <begin position="369"/>
        <end position="385"/>
    </location>
</feature>
<organism evidence="2 3">
    <name type="scientific">Caenimonas sedimenti</name>
    <dbReference type="NCBI Taxonomy" id="2596921"/>
    <lineage>
        <taxon>Bacteria</taxon>
        <taxon>Pseudomonadati</taxon>
        <taxon>Pseudomonadota</taxon>
        <taxon>Betaproteobacteria</taxon>
        <taxon>Burkholderiales</taxon>
        <taxon>Comamonadaceae</taxon>
        <taxon>Caenimonas</taxon>
    </lineage>
</organism>
<proteinExistence type="predicted"/>
<dbReference type="AlphaFoldDB" id="A0A562ZQF0"/>
<evidence type="ECO:0000256" key="1">
    <source>
        <dbReference type="SAM" id="Phobius"/>
    </source>
</evidence>
<protein>
    <submittedName>
        <fullName evidence="2">Uncharacterized protein</fullName>
    </submittedName>
</protein>
<feature type="transmembrane region" description="Helical" evidence="1">
    <location>
        <begin position="344"/>
        <end position="362"/>
    </location>
</feature>
<keyword evidence="1" id="KW-0472">Membrane</keyword>
<feature type="transmembrane region" description="Helical" evidence="1">
    <location>
        <begin position="86"/>
        <end position="108"/>
    </location>
</feature>
<dbReference type="EMBL" id="VOBQ01000011">
    <property type="protein sequence ID" value="TWO70548.1"/>
    <property type="molecule type" value="Genomic_DNA"/>
</dbReference>
<keyword evidence="1" id="KW-1133">Transmembrane helix</keyword>
<feature type="transmembrane region" description="Helical" evidence="1">
    <location>
        <begin position="12"/>
        <end position="32"/>
    </location>
</feature>
<keyword evidence="1" id="KW-0812">Transmembrane</keyword>
<sequence>MLPSREALVTWTLRVLAPLFVLLAVVGAVRNYTEVPHWDMWPSYVDFYLRIGEGHGGDWWSLHNEHRIVLARLLFWLDHRLFSGTLWFLLVVNYLLVFAAFLTFRAILRERAGADADSKPVTLASLFVLLCLFSWMQKENLTWGFQSQFFLAQWLPLLALWLLYRATRPVPEASRDFALACIVGVLCIMTMASGVIALPLMVVYAALQRMGWRRIGVLAALAVLCLVAYFTDYQSTPGHGSLRDVLRYRPEKLVQYVLLYLGSPWFHMVKERSLPLGQLAGLALVVLASVQAVRCLRAPREHALQLCLLAFIMYIGGTAFGTGAGRLVFGLRQATAERYTTPALMAWMALLALYLPTVLRQLAGWRHRIVWPLLALLALLLVLQLDARRSQRPMLFERDVAAVAMELGVLDHEQLIRIIFSPELGVYYGARAAPVDLSVFGRPWLKDAGTLLGRPAGPVPEAACRGALVQMDTLPGEPGFRRLVGWIAPATGENNIHTLRVVDPAGDVVGYALASERNRKPRADLGNVADTRFFKGYVLTRAAHGPLAVVPADAGCALRVTGPPAPPFDITPTIMALSKVNVTSGAVLRNEGWQGTDYLRSSAPGFRTLGTIIQGDQDTGTIQLRLKRGAAFVYRNGPVNGSQRFQVDDGRQFAGTMPRADRWSAVVFDNPLLPQEFTLTLTDAGAGWGEWSAIGIIDKP</sequence>
<dbReference type="OrthoDB" id="8625549at2"/>
<gene>
    <name evidence="2" type="ORF">FN976_13355</name>
</gene>
<feature type="transmembrane region" description="Helical" evidence="1">
    <location>
        <begin position="275"/>
        <end position="296"/>
    </location>
</feature>
<evidence type="ECO:0000313" key="2">
    <source>
        <dbReference type="EMBL" id="TWO70548.1"/>
    </source>
</evidence>
<feature type="transmembrane region" description="Helical" evidence="1">
    <location>
        <begin position="120"/>
        <end position="137"/>
    </location>
</feature>
<feature type="transmembrane region" description="Helical" evidence="1">
    <location>
        <begin position="253"/>
        <end position="269"/>
    </location>
</feature>
<accession>A0A562ZQF0</accession>
<dbReference type="RefSeq" id="WP_145893539.1">
    <property type="nucleotide sequence ID" value="NZ_VOBQ01000011.1"/>
</dbReference>
<feature type="transmembrane region" description="Helical" evidence="1">
    <location>
        <begin position="303"/>
        <end position="324"/>
    </location>
</feature>
<evidence type="ECO:0000313" key="3">
    <source>
        <dbReference type="Proteomes" id="UP000318199"/>
    </source>
</evidence>
<name>A0A562ZQF0_9BURK</name>
<feature type="transmembrane region" description="Helical" evidence="1">
    <location>
        <begin position="176"/>
        <end position="206"/>
    </location>
</feature>
<comment type="caution">
    <text evidence="2">The sequence shown here is derived from an EMBL/GenBank/DDBJ whole genome shotgun (WGS) entry which is preliminary data.</text>
</comment>
<feature type="transmembrane region" description="Helical" evidence="1">
    <location>
        <begin position="212"/>
        <end position="232"/>
    </location>
</feature>
<dbReference type="Proteomes" id="UP000318199">
    <property type="component" value="Unassembled WGS sequence"/>
</dbReference>
<keyword evidence="3" id="KW-1185">Reference proteome</keyword>